<name>A0A450ZVH2_9GAMM</name>
<gene>
    <name evidence="2" type="ORF">BECKUNK1418G_GA0071005_100112</name>
    <name evidence="3" type="ORF">BECKUNK1418H_GA0071006_101128</name>
</gene>
<dbReference type="Pfam" id="PF09414">
    <property type="entry name" value="RNA_ligase"/>
    <property type="match status" value="1"/>
</dbReference>
<feature type="domain" description="RNA ligase" evidence="1">
    <location>
        <begin position="39"/>
        <end position="204"/>
    </location>
</feature>
<proteinExistence type="predicted"/>
<dbReference type="Gene3D" id="3.30.470.30">
    <property type="entry name" value="DNA ligase/mRNA capping enzyme"/>
    <property type="match status" value="1"/>
</dbReference>
<accession>A0A450ZVH2</accession>
<dbReference type="Gene3D" id="3.30.1490.70">
    <property type="match status" value="1"/>
</dbReference>
<sequence>MHEYHKIQTVYKRDPATKHKTLLIGEYSTPEFEYLADNTWAFTEKVDGTNIRVYIKEGKVSFGGKTDNAQIQTRLSTALDELFTPKQDLLLEIFKDADVCLYGEGYGAKIQKGGGLYRQDQGFVLFDIAIGHWWLKRKDVEDITGRLGIDIVPVIGYGTLHEMVDRVRRGFDSQWGPFAAEGIVARPIIELKTRSGERVIAKLKKKDFAFSG</sequence>
<dbReference type="SUPFAM" id="SSF56091">
    <property type="entry name" value="DNA ligase/mRNA capping enzyme, catalytic domain"/>
    <property type="match status" value="1"/>
</dbReference>
<dbReference type="AlphaFoldDB" id="A0A450ZVH2"/>
<dbReference type="GO" id="GO:0016874">
    <property type="term" value="F:ligase activity"/>
    <property type="evidence" value="ECO:0007669"/>
    <property type="project" value="UniProtKB-KW"/>
</dbReference>
<dbReference type="EMBL" id="CAADFZ010000001">
    <property type="protein sequence ID" value="VFK57790.1"/>
    <property type="molecule type" value="Genomic_DNA"/>
</dbReference>
<evidence type="ECO:0000313" key="2">
    <source>
        <dbReference type="EMBL" id="VFK57790.1"/>
    </source>
</evidence>
<dbReference type="EMBL" id="CAADGD010000011">
    <property type="protein sequence ID" value="VFK69183.1"/>
    <property type="molecule type" value="Genomic_DNA"/>
</dbReference>
<evidence type="ECO:0000259" key="1">
    <source>
        <dbReference type="Pfam" id="PF09414"/>
    </source>
</evidence>
<keyword evidence="2" id="KW-0436">Ligase</keyword>
<organism evidence="2">
    <name type="scientific">Candidatus Kentrum sp. UNK</name>
    <dbReference type="NCBI Taxonomy" id="2126344"/>
    <lineage>
        <taxon>Bacteria</taxon>
        <taxon>Pseudomonadati</taxon>
        <taxon>Pseudomonadota</taxon>
        <taxon>Gammaproteobacteria</taxon>
        <taxon>Candidatus Kentrum</taxon>
    </lineage>
</organism>
<evidence type="ECO:0000313" key="3">
    <source>
        <dbReference type="EMBL" id="VFK69183.1"/>
    </source>
</evidence>
<reference evidence="2" key="1">
    <citation type="submission" date="2019-02" db="EMBL/GenBank/DDBJ databases">
        <authorList>
            <person name="Gruber-Vodicka R. H."/>
            <person name="Seah K. B. B."/>
        </authorList>
    </citation>
    <scope>NUCLEOTIDE SEQUENCE</scope>
    <source>
        <strain evidence="3">BECK_BY19</strain>
        <strain evidence="2">BECK_BY8</strain>
    </source>
</reference>
<protein>
    <submittedName>
        <fullName evidence="2">RNA ligase</fullName>
    </submittedName>
</protein>
<dbReference type="InterPro" id="IPR021122">
    <property type="entry name" value="RNA_ligase_dom_REL/Rnl2"/>
</dbReference>